<reference evidence="1" key="2">
    <citation type="journal article" date="2021" name="J Anim Sci Technol">
        <title>Complete genome sequence of Paenibacillus konkukensis sp. nov. SK3146 as a potential probiotic strain.</title>
        <authorList>
            <person name="Jung H.I."/>
            <person name="Park S."/>
            <person name="Niu K.M."/>
            <person name="Lee S.W."/>
            <person name="Kothari D."/>
            <person name="Yi K.J."/>
            <person name="Kim S.K."/>
        </authorList>
    </citation>
    <scope>NUCLEOTIDE SEQUENCE</scope>
    <source>
        <strain evidence="1">SK3146</strain>
    </source>
</reference>
<name>A0ABY4S0S9_9BACL</name>
<gene>
    <name evidence="1" type="ORF">SK3146_06822</name>
</gene>
<accession>A0ABY4S0S9</accession>
<dbReference type="EMBL" id="CP027059">
    <property type="protein sequence ID" value="UQZ87520.1"/>
    <property type="molecule type" value="Genomic_DNA"/>
</dbReference>
<protein>
    <submittedName>
        <fullName evidence="1">Uncharacterized protein</fullName>
    </submittedName>
</protein>
<evidence type="ECO:0000313" key="2">
    <source>
        <dbReference type="Proteomes" id="UP001057134"/>
    </source>
</evidence>
<dbReference type="Proteomes" id="UP001057134">
    <property type="component" value="Chromosome"/>
</dbReference>
<evidence type="ECO:0000313" key="1">
    <source>
        <dbReference type="EMBL" id="UQZ87520.1"/>
    </source>
</evidence>
<keyword evidence="2" id="KW-1185">Reference proteome</keyword>
<sequence>MIQPRRMDLVTKLMEPHIHYLMDRLYRQKCFAEIGDRRLFHRIISRYIIELCLKFFYNWLSIAKQSSEDIRVPTWNEVNKMADESLPKIIVKHQKVDGLSEQIEVILNEQGSLRQMNNDMKCETSTKRMDYRLMKSFTPLSIAMNEQTVETKQLRNYVQKYVSRLTV</sequence>
<proteinExistence type="predicted"/>
<reference evidence="1" key="1">
    <citation type="submission" date="2018-02" db="EMBL/GenBank/DDBJ databases">
        <authorList>
            <person name="Kim S.-K."/>
            <person name="Jung H.-I."/>
            <person name="Lee S.-W."/>
        </authorList>
    </citation>
    <scope>NUCLEOTIDE SEQUENCE</scope>
    <source>
        <strain evidence="1">SK3146</strain>
    </source>
</reference>
<organism evidence="1 2">
    <name type="scientific">Paenibacillus konkukensis</name>
    <dbReference type="NCBI Taxonomy" id="2020716"/>
    <lineage>
        <taxon>Bacteria</taxon>
        <taxon>Bacillati</taxon>
        <taxon>Bacillota</taxon>
        <taxon>Bacilli</taxon>
        <taxon>Bacillales</taxon>
        <taxon>Paenibacillaceae</taxon>
        <taxon>Paenibacillus</taxon>
    </lineage>
</organism>